<sequence>MKCFILLLTFVFSSLIYQVTTLSYNYHRSGDKYPQAAQAKKRSWEYGAEDLNDNEIEEPGKFGLIDGIISCILTIVNSLFGYFPSGAYPHIPRNSTDVYPDQHEAYWQQHN</sequence>
<accession>A0A067QWN8</accession>
<gene>
    <name evidence="2" type="ORF">L798_12335</name>
</gene>
<protein>
    <submittedName>
        <fullName evidence="2">Uncharacterized protein</fullName>
    </submittedName>
</protein>
<feature type="chain" id="PRO_5001644436" evidence="1">
    <location>
        <begin position="22"/>
        <end position="111"/>
    </location>
</feature>
<evidence type="ECO:0000313" key="2">
    <source>
        <dbReference type="EMBL" id="KDR13689.1"/>
    </source>
</evidence>
<keyword evidence="1" id="KW-0732">Signal</keyword>
<evidence type="ECO:0000313" key="3">
    <source>
        <dbReference type="Proteomes" id="UP000027135"/>
    </source>
</evidence>
<organism evidence="2 3">
    <name type="scientific">Zootermopsis nevadensis</name>
    <name type="common">Dampwood termite</name>
    <dbReference type="NCBI Taxonomy" id="136037"/>
    <lineage>
        <taxon>Eukaryota</taxon>
        <taxon>Metazoa</taxon>
        <taxon>Ecdysozoa</taxon>
        <taxon>Arthropoda</taxon>
        <taxon>Hexapoda</taxon>
        <taxon>Insecta</taxon>
        <taxon>Pterygota</taxon>
        <taxon>Neoptera</taxon>
        <taxon>Polyneoptera</taxon>
        <taxon>Dictyoptera</taxon>
        <taxon>Blattodea</taxon>
        <taxon>Blattoidea</taxon>
        <taxon>Termitoidae</taxon>
        <taxon>Termopsidae</taxon>
        <taxon>Zootermopsis</taxon>
    </lineage>
</organism>
<evidence type="ECO:0000256" key="1">
    <source>
        <dbReference type="SAM" id="SignalP"/>
    </source>
</evidence>
<proteinExistence type="predicted"/>
<feature type="signal peptide" evidence="1">
    <location>
        <begin position="1"/>
        <end position="21"/>
    </location>
</feature>
<dbReference type="EMBL" id="KK852927">
    <property type="protein sequence ID" value="KDR13689.1"/>
    <property type="molecule type" value="Genomic_DNA"/>
</dbReference>
<name>A0A067QWN8_ZOONE</name>
<dbReference type="AlphaFoldDB" id="A0A067QWN8"/>
<keyword evidence="3" id="KW-1185">Reference proteome</keyword>
<dbReference type="InParanoid" id="A0A067QWN8"/>
<reference evidence="2 3" key="1">
    <citation type="journal article" date="2014" name="Nat. Commun.">
        <title>Molecular traces of alternative social organization in a termite genome.</title>
        <authorList>
            <person name="Terrapon N."/>
            <person name="Li C."/>
            <person name="Robertson H.M."/>
            <person name="Ji L."/>
            <person name="Meng X."/>
            <person name="Booth W."/>
            <person name="Chen Z."/>
            <person name="Childers C.P."/>
            <person name="Glastad K.M."/>
            <person name="Gokhale K."/>
            <person name="Gowin J."/>
            <person name="Gronenberg W."/>
            <person name="Hermansen R.A."/>
            <person name="Hu H."/>
            <person name="Hunt B.G."/>
            <person name="Huylmans A.K."/>
            <person name="Khalil S.M."/>
            <person name="Mitchell R.D."/>
            <person name="Munoz-Torres M.C."/>
            <person name="Mustard J.A."/>
            <person name="Pan H."/>
            <person name="Reese J.T."/>
            <person name="Scharf M.E."/>
            <person name="Sun F."/>
            <person name="Vogel H."/>
            <person name="Xiao J."/>
            <person name="Yang W."/>
            <person name="Yang Z."/>
            <person name="Yang Z."/>
            <person name="Zhou J."/>
            <person name="Zhu J."/>
            <person name="Brent C.S."/>
            <person name="Elsik C.G."/>
            <person name="Goodisman M.A."/>
            <person name="Liberles D.A."/>
            <person name="Roe R.M."/>
            <person name="Vargo E.L."/>
            <person name="Vilcinskas A."/>
            <person name="Wang J."/>
            <person name="Bornberg-Bauer E."/>
            <person name="Korb J."/>
            <person name="Zhang G."/>
            <person name="Liebig J."/>
        </authorList>
    </citation>
    <scope>NUCLEOTIDE SEQUENCE [LARGE SCALE GENOMIC DNA]</scope>
    <source>
        <tissue evidence="2">Whole organism</tissue>
    </source>
</reference>
<dbReference type="Proteomes" id="UP000027135">
    <property type="component" value="Unassembled WGS sequence"/>
</dbReference>